<proteinExistence type="predicted"/>
<dbReference type="EMBL" id="JACGCM010002548">
    <property type="protein sequence ID" value="KAF6138793.1"/>
    <property type="molecule type" value="Genomic_DNA"/>
</dbReference>
<gene>
    <name evidence="1" type="ORF">GIB67_025955</name>
</gene>
<accession>A0A7J7L875</accession>
<protein>
    <recommendedName>
        <fullName evidence="3">Disease resistance protein</fullName>
    </recommendedName>
</protein>
<organism evidence="1 2">
    <name type="scientific">Kingdonia uniflora</name>
    <dbReference type="NCBI Taxonomy" id="39325"/>
    <lineage>
        <taxon>Eukaryota</taxon>
        <taxon>Viridiplantae</taxon>
        <taxon>Streptophyta</taxon>
        <taxon>Embryophyta</taxon>
        <taxon>Tracheophyta</taxon>
        <taxon>Spermatophyta</taxon>
        <taxon>Magnoliopsida</taxon>
        <taxon>Ranunculales</taxon>
        <taxon>Circaeasteraceae</taxon>
        <taxon>Kingdonia</taxon>
    </lineage>
</organism>
<comment type="caution">
    <text evidence="1">The sequence shown here is derived from an EMBL/GenBank/DDBJ whole genome shotgun (WGS) entry which is preliminary data.</text>
</comment>
<dbReference type="InterPro" id="IPR032675">
    <property type="entry name" value="LRR_dom_sf"/>
</dbReference>
<sequence>MSPMGLFNGLEASSTTVAYPNLKKLIISNMKHWEEWVMETSNEDINVMPLLRDLYISNCPVLKSVPHQILSQSLRKLFIRDCPELIISWLPPLLEGLILDGDAVRIITDSETNLSRFIDLTKSYQEGRIRLLICCAMEDSQTSLFCEVIPIQKGVGVLICVYSWNKVTTWKRSMFARKLESLIGHGEEVCIFCLNSFNW</sequence>
<name>A0A7J7L875_9MAGN</name>
<keyword evidence="2" id="KW-1185">Reference proteome</keyword>
<dbReference type="SUPFAM" id="SSF52058">
    <property type="entry name" value="L domain-like"/>
    <property type="match status" value="1"/>
</dbReference>
<dbReference type="AlphaFoldDB" id="A0A7J7L875"/>
<dbReference type="Gene3D" id="3.80.10.10">
    <property type="entry name" value="Ribonuclease Inhibitor"/>
    <property type="match status" value="1"/>
</dbReference>
<evidence type="ECO:0008006" key="3">
    <source>
        <dbReference type="Google" id="ProtNLM"/>
    </source>
</evidence>
<reference evidence="1 2" key="1">
    <citation type="journal article" date="2020" name="IScience">
        <title>Genome Sequencing of the Endangered Kingdonia uniflora (Circaeasteraceae, Ranunculales) Reveals Potential Mechanisms of Evolutionary Specialization.</title>
        <authorList>
            <person name="Sun Y."/>
            <person name="Deng T."/>
            <person name="Zhang A."/>
            <person name="Moore M.J."/>
            <person name="Landis J.B."/>
            <person name="Lin N."/>
            <person name="Zhang H."/>
            <person name="Zhang X."/>
            <person name="Huang J."/>
            <person name="Zhang X."/>
            <person name="Sun H."/>
            <person name="Wang H."/>
        </authorList>
    </citation>
    <scope>NUCLEOTIDE SEQUENCE [LARGE SCALE GENOMIC DNA]</scope>
    <source>
        <strain evidence="1">TB1705</strain>
        <tissue evidence="1">Leaf</tissue>
    </source>
</reference>
<evidence type="ECO:0000313" key="2">
    <source>
        <dbReference type="Proteomes" id="UP000541444"/>
    </source>
</evidence>
<dbReference type="Proteomes" id="UP000541444">
    <property type="component" value="Unassembled WGS sequence"/>
</dbReference>
<evidence type="ECO:0000313" key="1">
    <source>
        <dbReference type="EMBL" id="KAF6138793.1"/>
    </source>
</evidence>